<feature type="compositionally biased region" description="Polar residues" evidence="13">
    <location>
        <begin position="1562"/>
        <end position="1572"/>
    </location>
</feature>
<evidence type="ECO:0000256" key="5">
    <source>
        <dbReference type="ARBA" id="ARBA00022741"/>
    </source>
</evidence>
<feature type="compositionally biased region" description="Low complexity" evidence="13">
    <location>
        <begin position="657"/>
        <end position="675"/>
    </location>
</feature>
<feature type="region of interest" description="Disordered" evidence="13">
    <location>
        <begin position="1667"/>
        <end position="1695"/>
    </location>
</feature>
<dbReference type="InterPro" id="IPR027483">
    <property type="entry name" value="PInositol-4-P-4/5-kinase_C_sf"/>
</dbReference>
<proteinExistence type="predicted"/>
<evidence type="ECO:0000256" key="6">
    <source>
        <dbReference type="ARBA" id="ARBA00022771"/>
    </source>
</evidence>
<dbReference type="InterPro" id="IPR027409">
    <property type="entry name" value="GroEL-like_apical_dom_sf"/>
</dbReference>
<evidence type="ECO:0000256" key="1">
    <source>
        <dbReference type="ARBA" id="ARBA00000768"/>
    </source>
</evidence>
<dbReference type="InterPro" id="IPR017455">
    <property type="entry name" value="Znf_FYVE-rel"/>
</dbReference>
<dbReference type="CDD" id="cd03334">
    <property type="entry name" value="Fab1_TCP"/>
    <property type="match status" value="1"/>
</dbReference>
<dbReference type="PANTHER" id="PTHR45748:SF7">
    <property type="entry name" value="1-PHOSPHATIDYLINOSITOL 3-PHOSPHATE 5-KINASE-RELATED"/>
    <property type="match status" value="1"/>
</dbReference>
<keyword evidence="6 11" id="KW-0863">Zinc-finger</keyword>
<dbReference type="Pfam" id="PF00118">
    <property type="entry name" value="Cpn60_TCP1"/>
    <property type="match status" value="1"/>
</dbReference>
<dbReference type="PANTHER" id="PTHR45748">
    <property type="entry name" value="1-PHOSPHATIDYLINOSITOL 3-PHOSPHATE 5-KINASE-RELATED"/>
    <property type="match status" value="1"/>
</dbReference>
<feature type="compositionally biased region" description="Polar residues" evidence="13">
    <location>
        <begin position="1670"/>
        <end position="1681"/>
    </location>
</feature>
<evidence type="ECO:0000256" key="8">
    <source>
        <dbReference type="ARBA" id="ARBA00022833"/>
    </source>
</evidence>
<keyword evidence="17" id="KW-1185">Reference proteome</keyword>
<dbReference type="Proteomes" id="UP000002866">
    <property type="component" value="Chromosome 1"/>
</dbReference>
<evidence type="ECO:0000256" key="4">
    <source>
        <dbReference type="ARBA" id="ARBA00022723"/>
    </source>
</evidence>
<evidence type="ECO:0000256" key="10">
    <source>
        <dbReference type="ARBA" id="ARBA00075294"/>
    </source>
</evidence>
<keyword evidence="4" id="KW-0479">Metal-binding</keyword>
<dbReference type="GO" id="GO:0000329">
    <property type="term" value="C:fungal-type vacuole membrane"/>
    <property type="evidence" value="ECO:0007669"/>
    <property type="project" value="EnsemblFungi"/>
</dbReference>
<keyword evidence="3 12" id="KW-0808">Transferase</keyword>
<keyword evidence="5 12" id="KW-0547">Nucleotide-binding</keyword>
<dbReference type="OrthoDB" id="158357at2759"/>
<dbReference type="eggNOG" id="KOG0230">
    <property type="taxonomic scope" value="Eukaryota"/>
</dbReference>
<dbReference type="STRING" id="1071380.I2GXE2"/>
<evidence type="ECO:0000259" key="14">
    <source>
        <dbReference type="PROSITE" id="PS50178"/>
    </source>
</evidence>
<feature type="region of interest" description="Disordered" evidence="13">
    <location>
        <begin position="524"/>
        <end position="543"/>
    </location>
</feature>
<dbReference type="RefSeq" id="XP_004178313.1">
    <property type="nucleotide sequence ID" value="XM_004178265.1"/>
</dbReference>
<evidence type="ECO:0000259" key="15">
    <source>
        <dbReference type="PROSITE" id="PS51455"/>
    </source>
</evidence>
<dbReference type="FunFam" id="3.30.810.10:FF:000001">
    <property type="entry name" value="1-phosphatidylinositol 3-phosphate 5-kinase FAB1"/>
    <property type="match status" value="1"/>
</dbReference>
<dbReference type="SUPFAM" id="SSF57903">
    <property type="entry name" value="FYVE/PHD zinc finger"/>
    <property type="match status" value="1"/>
</dbReference>
<feature type="region of interest" description="Disordered" evidence="13">
    <location>
        <begin position="1548"/>
        <end position="1573"/>
    </location>
</feature>
<dbReference type="FunCoup" id="I2GXE2">
    <property type="interactions" value="905"/>
</dbReference>
<dbReference type="GO" id="GO:0005524">
    <property type="term" value="F:ATP binding"/>
    <property type="evidence" value="ECO:0007669"/>
    <property type="project" value="UniProtKB-UniRule"/>
</dbReference>
<accession>I2GXE2</accession>
<dbReference type="Gene3D" id="3.30.40.10">
    <property type="entry name" value="Zinc/RING finger domain, C3HC4 (zinc finger)"/>
    <property type="match status" value="1"/>
</dbReference>
<feature type="compositionally biased region" description="Polar residues" evidence="13">
    <location>
        <begin position="596"/>
        <end position="628"/>
    </location>
</feature>
<dbReference type="OMA" id="QSVWNDT"/>
<name>I2GXE2_HENB6</name>
<protein>
    <recommendedName>
        <fullName evidence="2">1-phosphatidylinositol-3-phosphate 5-kinase</fullName>
        <ecNumber evidence="2">2.7.1.150</ecNumber>
    </recommendedName>
    <alternativeName>
        <fullName evidence="10">Type III PIP kinase</fullName>
    </alternativeName>
</protein>
<dbReference type="InParanoid" id="I2GXE2"/>
<dbReference type="SUPFAM" id="SSF52029">
    <property type="entry name" value="GroEL apical domain-like"/>
    <property type="match status" value="1"/>
</dbReference>
<dbReference type="GO" id="GO:0010008">
    <property type="term" value="C:endosome membrane"/>
    <property type="evidence" value="ECO:0007669"/>
    <property type="project" value="EnsemblFungi"/>
</dbReference>
<dbReference type="FunFam" id="3.50.7.10:FF:000007">
    <property type="entry name" value="1-phosphatidylinositol 3-phosphate 5-kinase isoform X1"/>
    <property type="match status" value="1"/>
</dbReference>
<dbReference type="InterPro" id="IPR027484">
    <property type="entry name" value="PInositol-4-P-5-kinase_N"/>
</dbReference>
<dbReference type="Gene3D" id="3.30.810.10">
    <property type="entry name" value="2-Layer Sandwich"/>
    <property type="match status" value="1"/>
</dbReference>
<feature type="region of interest" description="Disordered" evidence="13">
    <location>
        <begin position="596"/>
        <end position="690"/>
    </location>
</feature>
<organism evidence="16 17">
    <name type="scientific">Henningerozyma blattae (strain ATCC 34711 / CBS 6284 / DSM 70876 / NBRC 10599 / NRRL Y-10934 / UCD 77-7)</name>
    <name type="common">Yeast</name>
    <name type="synonym">Tetrapisispora blattae</name>
    <dbReference type="NCBI Taxonomy" id="1071380"/>
    <lineage>
        <taxon>Eukaryota</taxon>
        <taxon>Fungi</taxon>
        <taxon>Dikarya</taxon>
        <taxon>Ascomycota</taxon>
        <taxon>Saccharomycotina</taxon>
        <taxon>Saccharomycetes</taxon>
        <taxon>Saccharomycetales</taxon>
        <taxon>Saccharomycetaceae</taxon>
        <taxon>Henningerozyma</taxon>
    </lineage>
</organism>
<feature type="region of interest" description="Disordered" evidence="13">
    <location>
        <begin position="247"/>
        <end position="270"/>
    </location>
</feature>
<evidence type="ECO:0000256" key="3">
    <source>
        <dbReference type="ARBA" id="ARBA00022679"/>
    </source>
</evidence>
<dbReference type="GeneID" id="14493447"/>
<dbReference type="Gene3D" id="3.50.7.10">
    <property type="entry name" value="GroEL"/>
    <property type="match status" value="1"/>
</dbReference>
<dbReference type="SMART" id="SM00330">
    <property type="entry name" value="PIPKc"/>
    <property type="match status" value="1"/>
</dbReference>
<dbReference type="InterPro" id="IPR000306">
    <property type="entry name" value="Znf_FYVE"/>
</dbReference>
<dbReference type="Pfam" id="PF01504">
    <property type="entry name" value="PIP5K"/>
    <property type="match status" value="2"/>
</dbReference>
<dbReference type="InterPro" id="IPR011011">
    <property type="entry name" value="Znf_FYVE_PHD"/>
</dbReference>
<evidence type="ECO:0000256" key="2">
    <source>
        <dbReference type="ARBA" id="ARBA00012009"/>
    </source>
</evidence>
<dbReference type="SMART" id="SM00064">
    <property type="entry name" value="FYVE"/>
    <property type="match status" value="1"/>
</dbReference>
<keyword evidence="9 12" id="KW-0067">ATP-binding</keyword>
<feature type="region of interest" description="Disordered" evidence="13">
    <location>
        <begin position="389"/>
        <end position="414"/>
    </location>
</feature>
<dbReference type="GO" id="GO:0000285">
    <property type="term" value="F:1-phosphatidylinositol-3-phosphate 5-kinase activity"/>
    <property type="evidence" value="ECO:0007669"/>
    <property type="project" value="UniProtKB-EC"/>
</dbReference>
<reference evidence="16 17" key="1">
    <citation type="journal article" date="2011" name="Proc. Natl. Acad. Sci. U.S.A.">
        <title>Evolutionary erosion of yeast sex chromosomes by mating-type switching accidents.</title>
        <authorList>
            <person name="Gordon J.L."/>
            <person name="Armisen D."/>
            <person name="Proux-Wera E."/>
            <person name="Oheigeartaigh S.S."/>
            <person name="Byrne K.P."/>
            <person name="Wolfe K.H."/>
        </authorList>
    </citation>
    <scope>NUCLEOTIDE SEQUENCE [LARGE SCALE GENOMIC DNA]</scope>
    <source>
        <strain evidence="17">ATCC 34711 / CBS 6284 / DSM 70876 / NBRC 10599 / NRRL Y-10934 / UCD 77-7</strain>
    </source>
</reference>
<dbReference type="FunFam" id="3.30.800.10:FF:000005">
    <property type="entry name" value="1-phosphatidylinositol-3-phosphate 5-kinase (Fab1)"/>
    <property type="match status" value="1"/>
</dbReference>
<dbReference type="GO" id="GO:0008270">
    <property type="term" value="F:zinc ion binding"/>
    <property type="evidence" value="ECO:0007669"/>
    <property type="project" value="UniProtKB-KW"/>
</dbReference>
<dbReference type="GO" id="GO:0032266">
    <property type="term" value="F:phosphatidylinositol-3-phosphate binding"/>
    <property type="evidence" value="ECO:0007669"/>
    <property type="project" value="EnsemblFungi"/>
</dbReference>
<dbReference type="PROSITE" id="PS51455">
    <property type="entry name" value="PIPK"/>
    <property type="match status" value="1"/>
</dbReference>
<dbReference type="PROSITE" id="PS50178">
    <property type="entry name" value="ZF_FYVE"/>
    <property type="match status" value="1"/>
</dbReference>
<evidence type="ECO:0000313" key="17">
    <source>
        <dbReference type="Proteomes" id="UP000002866"/>
    </source>
</evidence>
<evidence type="ECO:0000313" key="16">
    <source>
        <dbReference type="EMBL" id="CCH58794.1"/>
    </source>
</evidence>
<dbReference type="GO" id="GO:0070772">
    <property type="term" value="C:PAS complex"/>
    <property type="evidence" value="ECO:0007669"/>
    <property type="project" value="EnsemblFungi"/>
</dbReference>
<feature type="domain" description="FYVE-type" evidence="14">
    <location>
        <begin position="306"/>
        <end position="365"/>
    </location>
</feature>
<evidence type="ECO:0000256" key="13">
    <source>
        <dbReference type="SAM" id="MobiDB-lite"/>
    </source>
</evidence>
<evidence type="ECO:0000256" key="7">
    <source>
        <dbReference type="ARBA" id="ARBA00022777"/>
    </source>
</evidence>
<dbReference type="SUPFAM" id="SSF56104">
    <property type="entry name" value="SAICAR synthase-like"/>
    <property type="match status" value="1"/>
</dbReference>
<feature type="compositionally biased region" description="Polar residues" evidence="13">
    <location>
        <begin position="389"/>
        <end position="399"/>
    </location>
</feature>
<dbReference type="Gene3D" id="3.30.800.10">
    <property type="entry name" value="Phosphatidylinositol Phosphate Kinase II Beta"/>
    <property type="match status" value="1"/>
</dbReference>
<dbReference type="KEGG" id="tbl:TBLA_0A10150"/>
<dbReference type="InterPro" id="IPR002498">
    <property type="entry name" value="PInositol-4-P-4/5-kinase_core"/>
</dbReference>
<dbReference type="GO" id="GO:0046854">
    <property type="term" value="P:phosphatidylinositol phosphate biosynthetic process"/>
    <property type="evidence" value="ECO:0007669"/>
    <property type="project" value="EnsemblFungi"/>
</dbReference>
<dbReference type="InterPro" id="IPR044769">
    <property type="entry name" value="PIKfyve_PIPKc"/>
</dbReference>
<keyword evidence="7 12" id="KW-0418">Kinase</keyword>
<dbReference type="HOGENOM" id="CLU_000480_3_1_1"/>
<gene>
    <name evidence="16" type="primary">TBLA0A10150</name>
    <name evidence="16" type="ORF">TBLA_0A10150</name>
</gene>
<dbReference type="InterPro" id="IPR013083">
    <property type="entry name" value="Znf_RING/FYVE/PHD"/>
</dbReference>
<evidence type="ECO:0000256" key="12">
    <source>
        <dbReference type="PROSITE-ProRule" id="PRU00781"/>
    </source>
</evidence>
<dbReference type="EC" id="2.7.1.150" evidence="2"/>
<dbReference type="EMBL" id="HE806316">
    <property type="protein sequence ID" value="CCH58794.1"/>
    <property type="molecule type" value="Genomic_DNA"/>
</dbReference>
<evidence type="ECO:0000256" key="11">
    <source>
        <dbReference type="PROSITE-ProRule" id="PRU00091"/>
    </source>
</evidence>
<dbReference type="Pfam" id="PF01363">
    <property type="entry name" value="FYVE"/>
    <property type="match status" value="1"/>
</dbReference>
<feature type="compositionally biased region" description="Polar residues" evidence="13">
    <location>
        <begin position="261"/>
        <end position="270"/>
    </location>
</feature>
<evidence type="ECO:0000256" key="9">
    <source>
        <dbReference type="ARBA" id="ARBA00022840"/>
    </source>
</evidence>
<dbReference type="InterPro" id="IPR002423">
    <property type="entry name" value="Cpn60/GroEL/TCP-1"/>
</dbReference>
<feature type="domain" description="PIPK" evidence="15">
    <location>
        <begin position="1874"/>
        <end position="2201"/>
    </location>
</feature>
<comment type="catalytic activity">
    <reaction evidence="1">
        <text>a 1,2-diacyl-sn-glycero-3-phospho-(1D-myo-inositol-3-phosphate) + ATP = a 1,2-diacyl-sn-glycero-3-phospho-(1D-myo-inositol-3,5-bisphosphate) + ADP + H(+)</text>
        <dbReference type="Rhea" id="RHEA:13609"/>
        <dbReference type="ChEBI" id="CHEBI:15378"/>
        <dbReference type="ChEBI" id="CHEBI:30616"/>
        <dbReference type="ChEBI" id="CHEBI:57923"/>
        <dbReference type="ChEBI" id="CHEBI:58088"/>
        <dbReference type="ChEBI" id="CHEBI:456216"/>
        <dbReference type="EC" id="2.7.1.150"/>
    </reaction>
</comment>
<sequence length="2212" mass="251622">MNEEDGEEKLVSFGNKSGAIGPVIPHPQDRKIVSEFLPVQVLQPKTTTDLDTNPVLSNISVPKQINIDMDIDSPIVENSILPFQEQVNPTVNFENSTNDITNPKPQASLYSNASQSLTEHGSSILNLQIPLQTDIIIPSSESNVSIPAAHTMTNSIQVDSPTKRLTPLTVDLFEQQGTKNININMNMNNDSSIDLNRKFPNSKDSLSISPNGYGKSLKFSLNSDANKIRSSIYESKSTVKAIPIRKSSGTFKQHHMENEDSASTRSTPSSMTASLSRSFLFAFYNTNRQKNKKQAGILSKEYWMKDESAKECFSCAKTFNTFRRKHHCRMCGQIFCSACTLLMTGEKFGYNGKMRVCYNCSKNIENYQDSSDDEEDISYAADKISQSGNIENTSHSIPQGTPEIPQDDRNGLNSNIGRSLNTGNPELEQLQQKILLLQDDDVHSIITSGDDSKLFIQTPPPPPRMTIPATKQGGSLEIFFDNSSVSMGKNLSQQSILSGIGIRDRYTLRDIDLIQTSPQFQFHADDQSVNKSPPFQNRTKKRASMNSLRRSIFNYVGNNTRQYFENSPPNYAADSIIGNINRKNFKFEFNYMPKNTQNPLSHESSSETVLSLPQKESSNNTESQNTFNEHIDSSEDEGSMSIYSSLHDISHSDNPIRSMRNSSRSSQRAQASLQRMRTRRKSRSKGASNSSLSAYRNFQTFTHSTPNLISVVSDDDHYKFSHTSPTKIPGKVGNGNIFRRLSSMSGVKYSKEAVHELNEVALLHMNSLLEQVLGDQDLLDTQTWVTLLTQLLKKVQTIELTTKYLNTLDFRQTFVKIKRIPGGSISDCEYIQGVVFSKSLPSKTMPKYVANPRILLIMFPLEYQKNENQFLSLRTVFDQEKEYLDKLVLRLTSLSPDIIFVGANVSGYALDLLDKAGVVVQYGIKPQVMERIARVTESDIAISIDKLAANVKMGECESFEVKSFIYGNVCKTYTFLRGCNGSLGSTILLRGAANDVLRKIKDVTEFMVYAVFSLKLESSFFNDNFIHLSTDFYLREKIGEHSLISSGYFSDFLDQFNRRILSVSPSVEFPIPYLLQKARTLELQVLDKKHAFTKYMKDTSFSPDILPHSVSQLGIASTLTQSEIKYLVKFMHQKELEFLELEFERRSHQWEVSYSLSNNMLGTGSHQSITVLYSMVSKKTATPCTGPQIVTIDYFWDSDISIGQFIENVVGTATYPCRQGCDCLLIDHYRSYVHGSGKVDVLIEKFQTRIPRLADIILTWSYCKKCGTSTPILQMSEKTWNFSFGKYLEIIFWSNKNSMSDIGNCNHNFTKDHVKYFAYNDLVVRLEYSDLEVYELITPPRVITWKSDSDIKMKVELYYQILEKINSFYESVTERINRIKLDSIPIEKLSDAEKCLGSLSDRVNEEKKSLFESLDTIYRKYSGDQHLQLNKALKAVYDKAITWDSEFTKFAQHFLPSENDVSKITSNQLKKILNKPPKEEISRSISRDNSPNTIHKNILNETIHGDNFLDIPGRNEDEIPPESYPDNSTWHDCTPNPESTIEINDLVESPETSSDKIKLNEGSKSLPQSFGSSEIPISAQTKSKSEGNCNSNQPSLMKENIKETKVEQLAQFFNQLHLDAISKEFELQRELERLQLNRNKYKINRLHSSTPIAEIYKDVQDAVEEPLHSNDVNTPENNSLRSLKRKSVTPSVTQSALGQNLENELENSIHLWNESLLHNGSPRISNSSESARPNLYTKLGEKLVESQNPHDGLEQTKNDTNVQPEKSLLMKTLKTFWADRSASLWKPLEYPLLPTEHIFADNDVIIREDEPSSFISFCLSTADHKSKMAYLHNWDPQLKNNNIDEIYIGEVKEDSESSINTEYKQGELSEGKSLILDNPHSLKSNSVHDHISTFSKMTGEMKKQSSKDTTADEKGNLETVMTKKTAVHLRYQFEEGETVMSCKIFFAEQFEAFRRRCGCHENFIQSLSRCIKWDSNGGKSGSGFLKTLDDRFIIKELSHMELDAFIKFAPSYFEYMAQAMFHDLPTALAKVFGFYQIQVKSTTTGSKSYKMDVIIMENLFYKRKTSRIFDLKGSMRNRHVEQTGKENEVLLDENMIEYIYESPIHVREYDKKLLRASLWNDTLFLAKMNVMDYSLVIGIDNDGCTLTVGIIDFIRTFTWDKKLESWVKEKGLVGGGSTKLPTVVTPKQYKNRFREAMERYILMVPDPWYRQE</sequence>
<keyword evidence="8" id="KW-0862">Zinc</keyword>
<dbReference type="FunFam" id="3.30.40.10:FF:000283">
    <property type="entry name" value="1-phosphatidylinositol-3-phosphate 5-kinase (Fab1)"/>
    <property type="match status" value="1"/>
</dbReference>
<dbReference type="CDD" id="cd17300">
    <property type="entry name" value="PIPKc_PIKfyve"/>
    <property type="match status" value="1"/>
</dbReference>